<evidence type="ECO:0000313" key="2">
    <source>
        <dbReference type="Proteomes" id="UP000032360"/>
    </source>
</evidence>
<reference evidence="1 2" key="1">
    <citation type="submission" date="2015-01" db="EMBL/GenBank/DDBJ databases">
        <title>Draft genome of the acidophilic iron oxidizer Acidithrix ferrooxidans strain Py-F3.</title>
        <authorList>
            <person name="Poehlein A."/>
            <person name="Eisen S."/>
            <person name="Schloemann M."/>
            <person name="Johnson B.D."/>
            <person name="Daniel R."/>
            <person name="Muehling M."/>
        </authorList>
    </citation>
    <scope>NUCLEOTIDE SEQUENCE [LARGE SCALE GENOMIC DNA]</scope>
    <source>
        <strain evidence="1 2">Py-F3</strain>
    </source>
</reference>
<gene>
    <name evidence="1" type="ORF">AXFE_20220</name>
</gene>
<dbReference type="AlphaFoldDB" id="A0A0D8HGY5"/>
<sequence>MGKVDMVEHFLVSTLHPMLSSSGESPLGKTATSWLLDVEQVSIMTLYERPGILFLTLLFDDFVVSFSSS</sequence>
<organism evidence="1 2">
    <name type="scientific">Acidithrix ferrooxidans</name>
    <dbReference type="NCBI Taxonomy" id="1280514"/>
    <lineage>
        <taxon>Bacteria</taxon>
        <taxon>Bacillati</taxon>
        <taxon>Actinomycetota</taxon>
        <taxon>Acidimicrobiia</taxon>
        <taxon>Acidimicrobiales</taxon>
        <taxon>Acidimicrobiaceae</taxon>
        <taxon>Acidithrix</taxon>
    </lineage>
</organism>
<accession>A0A0D8HGY5</accession>
<dbReference type="EMBL" id="JXYS01000065">
    <property type="protein sequence ID" value="KJF17109.1"/>
    <property type="molecule type" value="Genomic_DNA"/>
</dbReference>
<comment type="caution">
    <text evidence="1">The sequence shown here is derived from an EMBL/GenBank/DDBJ whole genome shotgun (WGS) entry which is preliminary data.</text>
</comment>
<evidence type="ECO:0000313" key="1">
    <source>
        <dbReference type="EMBL" id="KJF17109.1"/>
    </source>
</evidence>
<dbReference type="Proteomes" id="UP000032360">
    <property type="component" value="Unassembled WGS sequence"/>
</dbReference>
<protein>
    <submittedName>
        <fullName evidence="1">Uncharacterized protein</fullName>
    </submittedName>
</protein>
<keyword evidence="2" id="KW-1185">Reference proteome</keyword>
<name>A0A0D8HGY5_9ACTN</name>
<proteinExistence type="predicted"/>